<gene>
    <name evidence="2" type="ORF">V5S96_03485</name>
</gene>
<dbReference type="Pfam" id="PF13538">
    <property type="entry name" value="UvrD_C_2"/>
    <property type="match status" value="1"/>
</dbReference>
<reference evidence="2 3" key="1">
    <citation type="submission" date="2024-02" db="EMBL/GenBank/DDBJ databases">
        <title>Whole genome sequencing and characterization of Corynebacterium isolated from the ocular surface of dry eye disease sufferers.</title>
        <authorList>
            <person name="Naqvi M."/>
        </authorList>
    </citation>
    <scope>NUCLEOTIDE SEQUENCE [LARGE SCALE GENOMIC DNA]</scope>
    <source>
        <strain evidence="2 3">PCRF</strain>
    </source>
</reference>
<dbReference type="Gene3D" id="2.30.30.940">
    <property type="match status" value="1"/>
</dbReference>
<feature type="domain" description="UvrD-like helicase C-terminal" evidence="1">
    <location>
        <begin position="209"/>
        <end position="253"/>
    </location>
</feature>
<dbReference type="InterPro" id="IPR027417">
    <property type="entry name" value="P-loop_NTPase"/>
</dbReference>
<accession>A0ABU8NWQ1</accession>
<dbReference type="SUPFAM" id="SSF52540">
    <property type="entry name" value="P-loop containing nucleoside triphosphate hydrolases"/>
    <property type="match status" value="1"/>
</dbReference>
<evidence type="ECO:0000313" key="3">
    <source>
        <dbReference type="Proteomes" id="UP001359781"/>
    </source>
</evidence>
<dbReference type="Proteomes" id="UP001359781">
    <property type="component" value="Unassembled WGS sequence"/>
</dbReference>
<dbReference type="Gene3D" id="3.40.50.300">
    <property type="entry name" value="P-loop containing nucleotide triphosphate hydrolases"/>
    <property type="match status" value="2"/>
</dbReference>
<proteinExistence type="predicted"/>
<keyword evidence="3" id="KW-1185">Reference proteome</keyword>
<evidence type="ECO:0000259" key="1">
    <source>
        <dbReference type="Pfam" id="PF13538"/>
    </source>
</evidence>
<dbReference type="CDD" id="cd18809">
    <property type="entry name" value="SF1_C_RecD"/>
    <property type="match status" value="1"/>
</dbReference>
<protein>
    <submittedName>
        <fullName evidence="2">ATP-dependent RecD-like DNA helicase</fullName>
    </submittedName>
</protein>
<organism evidence="2 3">
    <name type="scientific">Corynebacterium mastitidis</name>
    <dbReference type="NCBI Taxonomy" id="161890"/>
    <lineage>
        <taxon>Bacteria</taxon>
        <taxon>Bacillati</taxon>
        <taxon>Actinomycetota</taxon>
        <taxon>Actinomycetes</taxon>
        <taxon>Mycobacteriales</taxon>
        <taxon>Corynebacteriaceae</taxon>
        <taxon>Corynebacterium</taxon>
    </lineage>
</organism>
<dbReference type="EMBL" id="JBAHVJ010000003">
    <property type="protein sequence ID" value="MEJ4099424.1"/>
    <property type="molecule type" value="Genomic_DNA"/>
</dbReference>
<dbReference type="RefSeq" id="WP_337889289.1">
    <property type="nucleotide sequence ID" value="NZ_JBAHVI010000001.1"/>
</dbReference>
<sequence>MGDDYQIESIEFGNWFSVIRSYLPLGAVHELDRMYRTADKGLSIFWDRVRVLHDSIEESMSKNGFSKKLDHSLFYRCYTDEIVLCLNYDGLYGINNINRFLQASNENQAYFWGEAIYRVGDPVLFNENDRFRPLIFNNMKGTIVGIGRELGKITFDVDLKLGRAVTEAEVDGINLRLIEGSVVQFDVIDRPDTDEDDDSSETIVPFQIAYAVSIHKAQGLEFDSVKVVITESNEERISHSIFYTAITRARKNLEVYWTPETQKRVLSRMEIRENRKDKNLLMQRRGVKVINKMPRRQKNRLIP</sequence>
<comment type="caution">
    <text evidence="2">The sequence shown here is derived from an EMBL/GenBank/DDBJ whole genome shotgun (WGS) entry which is preliminary data.</text>
</comment>
<dbReference type="InterPro" id="IPR027785">
    <property type="entry name" value="UvrD-like_helicase_C"/>
</dbReference>
<name>A0ABU8NWQ1_9CORY</name>
<evidence type="ECO:0000313" key="2">
    <source>
        <dbReference type="EMBL" id="MEJ4099424.1"/>
    </source>
</evidence>